<comment type="caution">
    <text evidence="1">The sequence shown here is derived from an EMBL/GenBank/DDBJ whole genome shotgun (WGS) entry which is preliminary data.</text>
</comment>
<organism evidence="1 2">
    <name type="scientific">Muricoccus pecuniae</name>
    <dbReference type="NCBI Taxonomy" id="693023"/>
    <lineage>
        <taxon>Bacteria</taxon>
        <taxon>Pseudomonadati</taxon>
        <taxon>Pseudomonadota</taxon>
        <taxon>Alphaproteobacteria</taxon>
        <taxon>Acetobacterales</taxon>
        <taxon>Roseomonadaceae</taxon>
        <taxon>Muricoccus</taxon>
    </lineage>
</organism>
<reference evidence="1 2" key="1">
    <citation type="submission" date="2020-08" db="EMBL/GenBank/DDBJ databases">
        <title>Genomic Encyclopedia of Type Strains, Phase IV (KMG-IV): sequencing the most valuable type-strain genomes for metagenomic binning, comparative biology and taxonomic classification.</title>
        <authorList>
            <person name="Goeker M."/>
        </authorList>
    </citation>
    <scope>NUCLEOTIDE SEQUENCE [LARGE SCALE GENOMIC DNA]</scope>
    <source>
        <strain evidence="1 2">DSM 25622</strain>
    </source>
</reference>
<dbReference type="EMBL" id="JACIJD010000001">
    <property type="protein sequence ID" value="MBB5692264.1"/>
    <property type="molecule type" value="Genomic_DNA"/>
</dbReference>
<protein>
    <submittedName>
        <fullName evidence="1">Uncharacterized protein</fullName>
    </submittedName>
</protein>
<evidence type="ECO:0000313" key="2">
    <source>
        <dbReference type="Proteomes" id="UP000580654"/>
    </source>
</evidence>
<dbReference type="Proteomes" id="UP000580654">
    <property type="component" value="Unassembled WGS sequence"/>
</dbReference>
<keyword evidence="2" id="KW-1185">Reference proteome</keyword>
<name>A0A840YEG0_9PROT</name>
<proteinExistence type="predicted"/>
<evidence type="ECO:0000313" key="1">
    <source>
        <dbReference type="EMBL" id="MBB5692264.1"/>
    </source>
</evidence>
<dbReference type="AlphaFoldDB" id="A0A840YEG0"/>
<sequence>MKSMWNEPYLETCCRAALHRLFLTHGGIRPAGLPDEPCLRRLCTMGFAEEVTPGRFAMTETGAKRHGSEVLKKAAA</sequence>
<gene>
    <name evidence="1" type="ORF">FHS87_000275</name>
</gene>
<accession>A0A840YEG0</accession>